<accession>A0A2H4YF45</accession>
<name>A0A2H4YF45_9CAUD</name>
<gene>
    <name evidence="1" type="ORF">Ah1_00274</name>
</gene>
<dbReference type="Proteomes" id="UP000240934">
    <property type="component" value="Segment"/>
</dbReference>
<protein>
    <submittedName>
        <fullName evidence="1">Uncharacterized protein</fullName>
    </submittedName>
</protein>
<sequence length="84" mass="9677">MPPTLKSHYRVNGNWVSGFEYQSYQQGKHECGETALYTNDYIIVTYFTLQSTMVVTYDRLGNPVSNSTTGQDVRFLKPRYDLIA</sequence>
<evidence type="ECO:0000313" key="2">
    <source>
        <dbReference type="Proteomes" id="UP000240934"/>
    </source>
</evidence>
<evidence type="ECO:0000313" key="1">
    <source>
        <dbReference type="EMBL" id="AUE22792.1"/>
    </source>
</evidence>
<organism evidence="1 2">
    <name type="scientific">Aeromonas phage Ah1</name>
    <dbReference type="NCBI Taxonomy" id="2053701"/>
    <lineage>
        <taxon>Viruses</taxon>
        <taxon>Duplodnaviria</taxon>
        <taxon>Heunggongvirae</taxon>
        <taxon>Uroviricota</taxon>
        <taxon>Caudoviricetes</taxon>
        <taxon>Pantevenvirales</taxon>
        <taxon>Straboviridae</taxon>
        <taxon>Cinqassovirus</taxon>
        <taxon>Cinqassovirus ah1</taxon>
    </lineage>
</organism>
<keyword evidence="2" id="KW-1185">Reference proteome</keyword>
<proteinExistence type="predicted"/>
<dbReference type="EMBL" id="MG250483">
    <property type="protein sequence ID" value="AUE22792.1"/>
    <property type="molecule type" value="Genomic_DNA"/>
</dbReference>
<reference evidence="1 2" key="1">
    <citation type="submission" date="2017-10" db="EMBL/GenBank/DDBJ databases">
        <title>Antibacterial composition for extension of chilled fish shelf life and decreasing of risk of food-borne infections, bacteriophage strains for its preparation.</title>
        <authorList>
            <person name="Zulkarneev E.R."/>
            <person name="Aleshkin A.V."/>
            <person name="Rubalsky O.V."/>
            <person name="Kiseleva I.A."/>
            <person name="Rubalskii E.O."/>
            <person name="Lebedev S.N."/>
        </authorList>
    </citation>
    <scope>NUCLEOTIDE SEQUENCE [LARGE SCALE GENOMIC DNA]</scope>
</reference>